<name>A0A540KJX8_MALBA</name>
<protein>
    <submittedName>
        <fullName evidence="1">Uncharacterized protein</fullName>
    </submittedName>
</protein>
<keyword evidence="2" id="KW-1185">Reference proteome</keyword>
<sequence>MGWVVGPPKSRRTLETWQKVGGGEAGEVEVGMVEVEEVVEVGSVEGCVEVSLAMVGLTLRGARVKGMKGGRFGS</sequence>
<gene>
    <name evidence="1" type="ORF">C1H46_039954</name>
</gene>
<dbReference type="AlphaFoldDB" id="A0A540KJX8"/>
<evidence type="ECO:0000313" key="1">
    <source>
        <dbReference type="EMBL" id="TQD74523.1"/>
    </source>
</evidence>
<dbReference type="Proteomes" id="UP000315295">
    <property type="component" value="Unassembled WGS sequence"/>
</dbReference>
<proteinExistence type="predicted"/>
<organism evidence="1 2">
    <name type="scientific">Malus baccata</name>
    <name type="common">Siberian crab apple</name>
    <name type="synonym">Pyrus baccata</name>
    <dbReference type="NCBI Taxonomy" id="106549"/>
    <lineage>
        <taxon>Eukaryota</taxon>
        <taxon>Viridiplantae</taxon>
        <taxon>Streptophyta</taxon>
        <taxon>Embryophyta</taxon>
        <taxon>Tracheophyta</taxon>
        <taxon>Spermatophyta</taxon>
        <taxon>Magnoliopsida</taxon>
        <taxon>eudicotyledons</taxon>
        <taxon>Gunneridae</taxon>
        <taxon>Pentapetalae</taxon>
        <taxon>rosids</taxon>
        <taxon>fabids</taxon>
        <taxon>Rosales</taxon>
        <taxon>Rosaceae</taxon>
        <taxon>Amygdaloideae</taxon>
        <taxon>Maleae</taxon>
        <taxon>Malus</taxon>
    </lineage>
</organism>
<dbReference type="EMBL" id="VIEB01001176">
    <property type="protein sequence ID" value="TQD74523.1"/>
    <property type="molecule type" value="Genomic_DNA"/>
</dbReference>
<reference evidence="1 2" key="1">
    <citation type="journal article" date="2019" name="G3 (Bethesda)">
        <title>Sequencing of a Wild Apple (Malus baccata) Genome Unravels the Differences Between Cultivated and Wild Apple Species Regarding Disease Resistance and Cold Tolerance.</title>
        <authorList>
            <person name="Chen X."/>
        </authorList>
    </citation>
    <scope>NUCLEOTIDE SEQUENCE [LARGE SCALE GENOMIC DNA]</scope>
    <source>
        <strain evidence="2">cv. Shandingzi</strain>
        <tissue evidence="1">Leaves</tissue>
    </source>
</reference>
<evidence type="ECO:0000313" key="2">
    <source>
        <dbReference type="Proteomes" id="UP000315295"/>
    </source>
</evidence>
<accession>A0A540KJX8</accession>
<comment type="caution">
    <text evidence="1">The sequence shown here is derived from an EMBL/GenBank/DDBJ whole genome shotgun (WGS) entry which is preliminary data.</text>
</comment>